<reference evidence="2 3" key="1">
    <citation type="submission" date="2017-07" db="EMBL/GenBank/DDBJ databases">
        <title>Draft sequence of Rhodococcus enclensis 23b-28.</title>
        <authorList>
            <person name="Besaury L."/>
            <person name="Sancelme M."/>
            <person name="Amato P."/>
            <person name="Lallement A."/>
            <person name="Delort A.-M."/>
        </authorList>
    </citation>
    <scope>NUCLEOTIDE SEQUENCE [LARGE SCALE GENOMIC DNA]</scope>
    <source>
        <strain evidence="2 3">23b-28</strain>
    </source>
</reference>
<dbReference type="Proteomes" id="UP000230886">
    <property type="component" value="Unassembled WGS sequence"/>
</dbReference>
<accession>A0A2A5J0A8</accession>
<proteinExistence type="predicted"/>
<dbReference type="Pfam" id="PF16259">
    <property type="entry name" value="DUF4913"/>
    <property type="match status" value="1"/>
</dbReference>
<dbReference type="RefSeq" id="WP_099698912.1">
    <property type="nucleotide sequence ID" value="NZ_NOVD01000065.1"/>
</dbReference>
<protein>
    <submittedName>
        <fullName evidence="2">DUF4913 domain-containing protein</fullName>
    </submittedName>
</protein>
<gene>
    <name evidence="2" type="ORF">CHR55_31820</name>
</gene>
<dbReference type="AlphaFoldDB" id="A0A2A5J0A8"/>
<evidence type="ECO:0000256" key="1">
    <source>
        <dbReference type="SAM" id="MobiDB-lite"/>
    </source>
</evidence>
<dbReference type="EMBL" id="NOVD01000065">
    <property type="protein sequence ID" value="PCK22659.1"/>
    <property type="molecule type" value="Genomic_DNA"/>
</dbReference>
<sequence>MNAPFEPPPAGDFDPGEADYLPPEDADYPPPSAYTPLSGGDESSVGAPLSENLEAMVGKAVLKRIQKEADAIAEAKWAEILTPELYARLEAAAAARLLAQLEISLANPEPEPEPEQEQPAEPELVFGSVEEFVRERIAPVYRREVIEGTSRNWCTQWWKHAEAISRLEALWRAWERLRLDPSTGMSVWWRDHADHHMAQLFDPEGTFKACSVRSGHAGGDFAIVPLPIEPAPSSMFPDMRLSPESAPTAASPHKEGNN</sequence>
<evidence type="ECO:0000313" key="3">
    <source>
        <dbReference type="Proteomes" id="UP000230886"/>
    </source>
</evidence>
<evidence type="ECO:0000313" key="2">
    <source>
        <dbReference type="EMBL" id="PCK22659.1"/>
    </source>
</evidence>
<comment type="caution">
    <text evidence="2">The sequence shown here is derived from an EMBL/GenBank/DDBJ whole genome shotgun (WGS) entry which is preliminary data.</text>
</comment>
<feature type="compositionally biased region" description="Pro residues" evidence="1">
    <location>
        <begin position="1"/>
        <end position="10"/>
    </location>
</feature>
<organism evidence="2 3">
    <name type="scientific">Rhodococcus qingshengii</name>
    <dbReference type="NCBI Taxonomy" id="334542"/>
    <lineage>
        <taxon>Bacteria</taxon>
        <taxon>Bacillati</taxon>
        <taxon>Actinomycetota</taxon>
        <taxon>Actinomycetes</taxon>
        <taxon>Mycobacteriales</taxon>
        <taxon>Nocardiaceae</taxon>
        <taxon>Rhodococcus</taxon>
        <taxon>Rhodococcus erythropolis group</taxon>
    </lineage>
</organism>
<feature type="region of interest" description="Disordered" evidence="1">
    <location>
        <begin position="1"/>
        <end position="49"/>
    </location>
</feature>
<dbReference type="InterPro" id="IPR032584">
    <property type="entry name" value="DUF4913"/>
</dbReference>
<name>A0A2A5J0A8_RHOSG</name>
<feature type="compositionally biased region" description="Acidic residues" evidence="1">
    <location>
        <begin position="14"/>
        <end position="27"/>
    </location>
</feature>
<feature type="region of interest" description="Disordered" evidence="1">
    <location>
        <begin position="235"/>
        <end position="258"/>
    </location>
</feature>